<evidence type="ECO:0000256" key="2">
    <source>
        <dbReference type="ARBA" id="ARBA00022884"/>
    </source>
</evidence>
<dbReference type="CDD" id="cd09294">
    <property type="entry name" value="SmpB"/>
    <property type="match status" value="1"/>
</dbReference>
<evidence type="ECO:0000313" key="5">
    <source>
        <dbReference type="Proteomes" id="UP000035337"/>
    </source>
</evidence>
<dbReference type="RefSeq" id="WP_052570813.1">
    <property type="nucleotide sequence ID" value="NZ_CP009498.1"/>
</dbReference>
<dbReference type="Proteomes" id="UP000035337">
    <property type="component" value="Chromosome"/>
</dbReference>
<dbReference type="NCBIfam" id="NF003843">
    <property type="entry name" value="PRK05422.1"/>
    <property type="match status" value="1"/>
</dbReference>
<comment type="subcellular location">
    <subcellularLocation>
        <location evidence="3">Cytoplasm</location>
    </subcellularLocation>
    <text evidence="3">The tmRNA-SmpB complex associates with stalled 70S ribosomes.</text>
</comment>
<dbReference type="AlphaFoldDB" id="A0A0G3WL80"/>
<dbReference type="GO" id="GO:0070929">
    <property type="term" value="P:trans-translation"/>
    <property type="evidence" value="ECO:0007669"/>
    <property type="project" value="UniProtKB-UniRule"/>
</dbReference>
<dbReference type="NCBIfam" id="TIGR00086">
    <property type="entry name" value="smpB"/>
    <property type="match status" value="1"/>
</dbReference>
<dbReference type="GO" id="GO:0070930">
    <property type="term" value="P:trans-translation-dependent protein tagging"/>
    <property type="evidence" value="ECO:0007669"/>
    <property type="project" value="TreeGrafter"/>
</dbReference>
<accession>A0A0G3WL80</accession>
<organism evidence="4 5">
    <name type="scientific">Endomicrobium proavitum</name>
    <dbReference type="NCBI Taxonomy" id="1408281"/>
    <lineage>
        <taxon>Bacteria</taxon>
        <taxon>Pseudomonadati</taxon>
        <taxon>Elusimicrobiota</taxon>
        <taxon>Endomicrobiia</taxon>
        <taxon>Endomicrobiales</taxon>
        <taxon>Endomicrobiaceae</taxon>
        <taxon>Endomicrobium</taxon>
    </lineage>
</organism>
<comment type="function">
    <text evidence="3">Required for rescue of stalled ribosomes mediated by trans-translation. Binds to transfer-messenger RNA (tmRNA), required for stable association of tmRNA with ribosomes. tmRNA and SmpB together mimic tRNA shape, replacing the anticodon stem-loop with SmpB. tmRNA is encoded by the ssrA gene; the 2 termini fold to resemble tRNA(Ala) and it encodes a 'tag peptide', a short internal open reading frame. During trans-translation Ala-aminoacylated tmRNA acts like a tRNA, entering the A-site of stalled ribosomes, displacing the stalled mRNA. The ribosome then switches to translate the ORF on the tmRNA; the nascent peptide is terminated with the 'tag peptide' encoded by the tmRNA and targeted for degradation. The ribosome is freed to recommence translation, which seems to be the essential function of trans-translation.</text>
</comment>
<evidence type="ECO:0000313" key="4">
    <source>
        <dbReference type="EMBL" id="AKL98259.1"/>
    </source>
</evidence>
<dbReference type="HAMAP" id="MF_00023">
    <property type="entry name" value="SmpB"/>
    <property type="match status" value="1"/>
</dbReference>
<keyword evidence="1 3" id="KW-0963">Cytoplasm</keyword>
<dbReference type="KEGG" id="epo:Epro_0880"/>
<dbReference type="EMBL" id="CP009498">
    <property type="protein sequence ID" value="AKL98259.1"/>
    <property type="molecule type" value="Genomic_DNA"/>
</dbReference>
<keyword evidence="5" id="KW-1185">Reference proteome</keyword>
<comment type="similarity">
    <text evidence="3">Belongs to the SmpB family.</text>
</comment>
<dbReference type="GO" id="GO:0005829">
    <property type="term" value="C:cytosol"/>
    <property type="evidence" value="ECO:0007669"/>
    <property type="project" value="TreeGrafter"/>
</dbReference>
<dbReference type="STRING" id="1408281.Epro_0880"/>
<proteinExistence type="inferred from homology"/>
<name>A0A0G3WL80_9BACT</name>
<dbReference type="InterPro" id="IPR000037">
    <property type="entry name" value="SsrA-bd_prot"/>
</dbReference>
<dbReference type="PANTHER" id="PTHR30308">
    <property type="entry name" value="TMRNA-BINDING COMPONENT OF TRANS-TRANSLATION TAGGING COMPLEX"/>
    <property type="match status" value="1"/>
</dbReference>
<sequence length="153" mass="17409">MEKKILNTNRKAFHNYEILEKIEAGAVLSGYEVKSARKSNISLVDSVVRFSNGEAFADNVFIAPYEHMSSHVSDYDAKRKRKLLMRKDEINKFSQKIKEKGLTAIPLEVYISPKGKIKFLVGLGKGKAAYDKKETIKAKDVKRDLAREGVRKF</sequence>
<dbReference type="SUPFAM" id="SSF74982">
    <property type="entry name" value="Small protein B (SmpB)"/>
    <property type="match status" value="1"/>
</dbReference>
<dbReference type="Gene3D" id="2.40.280.10">
    <property type="match status" value="1"/>
</dbReference>
<dbReference type="OrthoDB" id="9805462at2"/>
<dbReference type="Pfam" id="PF01668">
    <property type="entry name" value="SmpB"/>
    <property type="match status" value="1"/>
</dbReference>
<keyword evidence="2 3" id="KW-0694">RNA-binding</keyword>
<gene>
    <name evidence="3 4" type="primary">smpB</name>
    <name evidence="4" type="ORF">Epro_0880</name>
</gene>
<dbReference type="InterPro" id="IPR023620">
    <property type="entry name" value="SmpB"/>
</dbReference>
<reference evidence="4 5" key="1">
    <citation type="submission" date="2014-09" db="EMBL/GenBank/DDBJ databases">
        <title>Complete genome sequence of Endomicrobium proavitum.</title>
        <authorList>
            <person name="Zheng H."/>
        </authorList>
    </citation>
    <scope>NUCLEOTIDE SEQUENCE [LARGE SCALE GENOMIC DNA]</scope>
    <source>
        <strain evidence="4 5">Rsa215</strain>
    </source>
</reference>
<protein>
    <recommendedName>
        <fullName evidence="3">SsrA-binding protein</fullName>
    </recommendedName>
    <alternativeName>
        <fullName evidence="3">Small protein B</fullName>
    </alternativeName>
</protein>
<dbReference type="PANTHER" id="PTHR30308:SF2">
    <property type="entry name" value="SSRA-BINDING PROTEIN"/>
    <property type="match status" value="1"/>
</dbReference>
<evidence type="ECO:0000256" key="3">
    <source>
        <dbReference type="HAMAP-Rule" id="MF_00023"/>
    </source>
</evidence>
<dbReference type="GO" id="GO:0003723">
    <property type="term" value="F:RNA binding"/>
    <property type="evidence" value="ECO:0007669"/>
    <property type="project" value="UniProtKB-UniRule"/>
</dbReference>
<evidence type="ECO:0000256" key="1">
    <source>
        <dbReference type="ARBA" id="ARBA00022490"/>
    </source>
</evidence>